<feature type="region of interest" description="Disordered" evidence="1">
    <location>
        <begin position="1"/>
        <end position="45"/>
    </location>
</feature>
<evidence type="ECO:0000256" key="2">
    <source>
        <dbReference type="SAM" id="Phobius"/>
    </source>
</evidence>
<gene>
    <name evidence="3" type="ORF">ACFFJD_02080</name>
</gene>
<feature type="transmembrane region" description="Helical" evidence="2">
    <location>
        <begin position="193"/>
        <end position="216"/>
    </location>
</feature>
<comment type="caution">
    <text evidence="3">The sequence shown here is derived from an EMBL/GenBank/DDBJ whole genome shotgun (WGS) entry which is preliminary data.</text>
</comment>
<evidence type="ECO:0000313" key="4">
    <source>
        <dbReference type="Proteomes" id="UP001589783"/>
    </source>
</evidence>
<keyword evidence="2" id="KW-0472">Membrane</keyword>
<evidence type="ECO:0000313" key="3">
    <source>
        <dbReference type="EMBL" id="MFC0313641.1"/>
    </source>
</evidence>
<reference evidence="3 4" key="1">
    <citation type="submission" date="2024-09" db="EMBL/GenBank/DDBJ databases">
        <authorList>
            <person name="Sun Q."/>
            <person name="Mori K."/>
        </authorList>
    </citation>
    <scope>NUCLEOTIDE SEQUENCE [LARGE SCALE GENOMIC DNA]</scope>
    <source>
        <strain evidence="3 4">CCM 7957</strain>
    </source>
</reference>
<keyword evidence="2" id="KW-1133">Transmembrane helix</keyword>
<accession>A0ABV6H438</accession>
<name>A0ABV6H438_9ACTN</name>
<dbReference type="RefSeq" id="WP_382360194.1">
    <property type="nucleotide sequence ID" value="NZ_JBHLWV010000006.1"/>
</dbReference>
<dbReference type="EMBL" id="JBHLWV010000006">
    <property type="protein sequence ID" value="MFC0313641.1"/>
    <property type="molecule type" value="Genomic_DNA"/>
</dbReference>
<evidence type="ECO:0000256" key="1">
    <source>
        <dbReference type="SAM" id="MobiDB-lite"/>
    </source>
</evidence>
<proteinExistence type="predicted"/>
<organism evidence="3 4">
    <name type="scientific">Gordonia phosphorivorans</name>
    <dbReference type="NCBI Taxonomy" id="1056982"/>
    <lineage>
        <taxon>Bacteria</taxon>
        <taxon>Bacillati</taxon>
        <taxon>Actinomycetota</taxon>
        <taxon>Actinomycetes</taxon>
        <taxon>Mycobacteriales</taxon>
        <taxon>Gordoniaceae</taxon>
        <taxon>Gordonia</taxon>
    </lineage>
</organism>
<sequence length="217" mass="23010">MVDNPQTPPQQVSVRAGGAHRGTSTAVSGGVAGLTAPNGPGTSEVTGAAQTIERPVGGIDVLYYEDDPSDMELVLELSDGQVVAVALTEMKATRLRRALDAQQQAAALMRHELAGGTPDTFEPVQVQPAPPSAPEFERDPYDDPNAEYGADDELAASDETLTVRERVNRRMDVAGVRDVAGEAMDKDVRGIPVWWFVIGVLAVSMVLSVISTLSGWL</sequence>
<keyword evidence="2" id="KW-0812">Transmembrane</keyword>
<dbReference type="Proteomes" id="UP001589783">
    <property type="component" value="Unassembled WGS sequence"/>
</dbReference>
<protein>
    <submittedName>
        <fullName evidence="3">Uncharacterized protein</fullName>
    </submittedName>
</protein>
<keyword evidence="4" id="KW-1185">Reference proteome</keyword>